<evidence type="ECO:0000313" key="2">
    <source>
        <dbReference type="Proteomes" id="UP000215694"/>
    </source>
</evidence>
<evidence type="ECO:0000313" key="1">
    <source>
        <dbReference type="EMBL" id="RDY26800.1"/>
    </source>
</evidence>
<sequence>MASIGGIRGSRYRIATSRKDRYPLEIIKQWAKNSKRYIEDFDILFEFDKSIYDGNLIIIKDGEVRLEPIPTDTLAYIKEIYEIEKCIKIGRAKEPKRMHNTRELYLFIKKSKQYTVDDLMWILGLDKASSVYCLGNPKREVSRKGYISLLRIAYELGFTVHKDELHYVLE</sequence>
<keyword evidence="2" id="KW-1185">Reference proteome</keyword>
<name>A0A371J1Z7_9FIRM</name>
<dbReference type="EMBL" id="NOJY02000020">
    <property type="protein sequence ID" value="RDY26800.1"/>
    <property type="molecule type" value="Genomic_DNA"/>
</dbReference>
<dbReference type="Proteomes" id="UP000215694">
    <property type="component" value="Unassembled WGS sequence"/>
</dbReference>
<comment type="caution">
    <text evidence="1">The sequence shown here is derived from an EMBL/GenBank/DDBJ whole genome shotgun (WGS) entry which is preliminary data.</text>
</comment>
<organism evidence="1 2">
    <name type="scientific">Romboutsia weinsteinii</name>
    <dbReference type="NCBI Taxonomy" id="2020949"/>
    <lineage>
        <taxon>Bacteria</taxon>
        <taxon>Bacillati</taxon>
        <taxon>Bacillota</taxon>
        <taxon>Clostridia</taxon>
        <taxon>Peptostreptococcales</taxon>
        <taxon>Peptostreptococcaceae</taxon>
        <taxon>Romboutsia</taxon>
    </lineage>
</organism>
<dbReference type="AlphaFoldDB" id="A0A371J1Z7"/>
<proteinExistence type="predicted"/>
<gene>
    <name evidence="1" type="ORF">CHL78_012070</name>
</gene>
<accession>A0A371J1Z7</accession>
<protein>
    <submittedName>
        <fullName evidence="1">Uncharacterized protein</fullName>
    </submittedName>
</protein>
<reference evidence="1 2" key="1">
    <citation type="journal article" date="2017" name="Genome Announc.">
        <title>Draft Genome Sequence of Romboutsia weinsteinii sp. nov. Strain CCRI-19649(T) Isolated from Surface Water.</title>
        <authorList>
            <person name="Maheux A.F."/>
            <person name="Boudreau D.K."/>
            <person name="Berube E."/>
            <person name="Boissinot M."/>
            <person name="Cantin P."/>
            <person name="Raymond F."/>
            <person name="Corbeil J."/>
            <person name="Omar R.F."/>
            <person name="Bergeron M.G."/>
        </authorList>
    </citation>
    <scope>NUCLEOTIDE SEQUENCE [LARGE SCALE GENOMIC DNA]</scope>
    <source>
        <strain evidence="1 2">CCRI-19649</strain>
    </source>
</reference>
<dbReference type="RefSeq" id="WP_094367013.1">
    <property type="nucleotide sequence ID" value="NZ_NOJY02000020.1"/>
</dbReference>